<evidence type="ECO:0000313" key="1">
    <source>
        <dbReference type="EMBL" id="AZS07584.1"/>
    </source>
</evidence>
<dbReference type="EMBL" id="MK279849">
    <property type="protein sequence ID" value="AZS07584.1"/>
    <property type="molecule type" value="Genomic_DNA"/>
</dbReference>
<protein>
    <submittedName>
        <fullName evidence="1">Uncharacterized protein</fullName>
    </submittedName>
</protein>
<proteinExistence type="predicted"/>
<evidence type="ECO:0000313" key="2">
    <source>
        <dbReference type="Proteomes" id="UP000287876"/>
    </source>
</evidence>
<gene>
    <name evidence="1" type="primary">130</name>
    <name evidence="1" type="ORF">PBI_DUKE13_130</name>
</gene>
<sequence length="22" mass="2884">MKKLYRRVSAYLFYLYWRLTGR</sequence>
<organism evidence="1 2">
    <name type="scientific">Mycobacterium phage Duke13</name>
    <dbReference type="NCBI Taxonomy" id="2499038"/>
    <lineage>
        <taxon>Viruses</taxon>
        <taxon>Duplodnaviria</taxon>
        <taxon>Heunggongvirae</taxon>
        <taxon>Uroviricota</taxon>
        <taxon>Caudoviricetes</taxon>
        <taxon>Omegavirus</taxon>
        <taxon>Omegavirus baka</taxon>
    </lineage>
</organism>
<reference evidence="1 2" key="1">
    <citation type="submission" date="2018-12" db="EMBL/GenBank/DDBJ databases">
        <authorList>
            <person name="Betsko A.J."/>
            <person name="Stoner T.H."/>
            <person name="Garlena R.A."/>
            <person name="Russell D.A."/>
            <person name="Pope W.H."/>
            <person name="Jacobs-Sera D."/>
            <person name="Hatfull G.F."/>
        </authorList>
    </citation>
    <scope>NUCLEOTIDE SEQUENCE [LARGE SCALE GENOMIC DNA]</scope>
</reference>
<accession>A0A3S9UBB7</accession>
<dbReference type="Proteomes" id="UP000287876">
    <property type="component" value="Segment"/>
</dbReference>
<name>A0A3S9UBB7_9CAUD</name>